<evidence type="ECO:0000313" key="2">
    <source>
        <dbReference type="Proteomes" id="UP001374579"/>
    </source>
</evidence>
<protein>
    <submittedName>
        <fullName evidence="1">Uncharacterized protein</fullName>
    </submittedName>
</protein>
<dbReference type="GO" id="GO:0030681">
    <property type="term" value="C:multimeric ribonuclease P complex"/>
    <property type="evidence" value="ECO:0007669"/>
    <property type="project" value="TreeGrafter"/>
</dbReference>
<dbReference type="GO" id="GO:0000171">
    <property type="term" value="F:ribonuclease MRP activity"/>
    <property type="evidence" value="ECO:0007669"/>
    <property type="project" value="TreeGrafter"/>
</dbReference>
<organism evidence="1 2">
    <name type="scientific">Littorina saxatilis</name>
    <dbReference type="NCBI Taxonomy" id="31220"/>
    <lineage>
        <taxon>Eukaryota</taxon>
        <taxon>Metazoa</taxon>
        <taxon>Spiralia</taxon>
        <taxon>Lophotrochozoa</taxon>
        <taxon>Mollusca</taxon>
        <taxon>Gastropoda</taxon>
        <taxon>Caenogastropoda</taxon>
        <taxon>Littorinimorpha</taxon>
        <taxon>Littorinoidea</taxon>
        <taxon>Littorinidae</taxon>
        <taxon>Littorina</taxon>
    </lineage>
</organism>
<dbReference type="PANTHER" id="PTHR15396:SF1">
    <property type="entry name" value="RIBONUCLEASE P PROTEIN SUBUNIT P40"/>
    <property type="match status" value="1"/>
</dbReference>
<dbReference type="GO" id="GO:0000172">
    <property type="term" value="C:ribonuclease MRP complex"/>
    <property type="evidence" value="ECO:0007669"/>
    <property type="project" value="TreeGrafter"/>
</dbReference>
<name>A0AAN9BYJ8_9CAEN</name>
<dbReference type="InterPro" id="IPR013893">
    <property type="entry name" value="RNase_P_Rpp40"/>
</dbReference>
<reference evidence="1 2" key="1">
    <citation type="submission" date="2024-02" db="EMBL/GenBank/DDBJ databases">
        <title>Chromosome-scale genome assembly of the rough periwinkle Littorina saxatilis.</title>
        <authorList>
            <person name="De Jode A."/>
            <person name="Faria R."/>
            <person name="Formenti G."/>
            <person name="Sims Y."/>
            <person name="Smith T.P."/>
            <person name="Tracey A."/>
            <person name="Wood J.M.D."/>
            <person name="Zagrodzka Z.B."/>
            <person name="Johannesson K."/>
            <person name="Butlin R.K."/>
            <person name="Leder E.H."/>
        </authorList>
    </citation>
    <scope>NUCLEOTIDE SEQUENCE [LARGE SCALE GENOMIC DNA]</scope>
    <source>
        <strain evidence="1">Snail1</strain>
        <tissue evidence="1">Muscle</tissue>
    </source>
</reference>
<accession>A0AAN9BYJ8</accession>
<sequence length="370" mass="41621">MAAPFANGAPNSKLVFEKSSFDDPKSSHERVLNTKYFTHNASIILPYSSSAAQLQFEISEIQDQQVTYLIRDVPVHQLVDKEFIEAFVKKGQLYILSQRRHIDTHNCAAVFPTGHLLLHITKDTYEQLGLEGKPSVFSSLKPTKYVVDIDLKPDSFTPGRKGYDRVLWCLKDRLGLTFDLLISWNPHDEKICASSVSKFFKSKGLVVSPVPWCVQTQWQNKVRTPVLDSTVVTATEDACGRAEAWEWLGAMACGIDLSESCADNYISTLSCPTPSGSCPRCCVLSVSGFFTPVTTKWLLEKVRNEVESKQEKNKVPWGSVTFHGFQDSPVSVGSREHGFFQEGDNLHSFLTFCNKDYWLYSAYGHHDLCQ</sequence>
<dbReference type="Pfam" id="PF08584">
    <property type="entry name" value="Ribonuc_P_40"/>
    <property type="match status" value="1"/>
</dbReference>
<dbReference type="GO" id="GO:0004526">
    <property type="term" value="F:ribonuclease P activity"/>
    <property type="evidence" value="ECO:0007669"/>
    <property type="project" value="TreeGrafter"/>
</dbReference>
<dbReference type="EMBL" id="JBAMIC010000001">
    <property type="protein sequence ID" value="KAK7115076.1"/>
    <property type="molecule type" value="Genomic_DNA"/>
</dbReference>
<dbReference type="GO" id="GO:0001682">
    <property type="term" value="P:tRNA 5'-leader removal"/>
    <property type="evidence" value="ECO:0007669"/>
    <property type="project" value="InterPro"/>
</dbReference>
<gene>
    <name evidence="1" type="ORF">V1264_001017</name>
</gene>
<dbReference type="GO" id="GO:0000447">
    <property type="term" value="P:endonucleolytic cleavage in ITS1 to separate SSU-rRNA from 5.8S rRNA and LSU-rRNA from tricistronic rRNA transcript (SSU-rRNA, 5.8S rRNA, LSU-rRNA)"/>
    <property type="evidence" value="ECO:0007669"/>
    <property type="project" value="TreeGrafter"/>
</dbReference>
<keyword evidence="2" id="KW-1185">Reference proteome</keyword>
<dbReference type="PANTHER" id="PTHR15396">
    <property type="entry name" value="RIBONUCLEASE P PROTEIN SUBUNIT P40"/>
    <property type="match status" value="1"/>
</dbReference>
<dbReference type="Proteomes" id="UP001374579">
    <property type="component" value="Unassembled WGS sequence"/>
</dbReference>
<dbReference type="AlphaFoldDB" id="A0AAN9BYJ8"/>
<proteinExistence type="predicted"/>
<comment type="caution">
    <text evidence="1">The sequence shown here is derived from an EMBL/GenBank/DDBJ whole genome shotgun (WGS) entry which is preliminary data.</text>
</comment>
<evidence type="ECO:0000313" key="1">
    <source>
        <dbReference type="EMBL" id="KAK7115076.1"/>
    </source>
</evidence>